<keyword evidence="1" id="KW-0805">Transcription regulation</keyword>
<sequence length="199" mass="21924">MARHREFDEEEALAGALEVFWQRGFTGAGMQEICAAMGLNPGSVYAAYGNKRDLFLAAIGLYLDDVTREGIDLIAAAPSGREGIRAYFDYLMDGIVAGRRQWGCFGTNSFMELADRDDAVQAIMKEHFDKLEAAFRKALERDRASLPGHLEPADFARYLVCVAQGLNVLAKTAPDRRALQGIVDAAMLPIASLEEDFVR</sequence>
<dbReference type="PANTHER" id="PTHR47506:SF10">
    <property type="entry name" value="TRANSCRIPTIONAL REGULATORY PROTEIN"/>
    <property type="match status" value="1"/>
</dbReference>
<dbReference type="InterPro" id="IPR001647">
    <property type="entry name" value="HTH_TetR"/>
</dbReference>
<dbReference type="SUPFAM" id="SSF46689">
    <property type="entry name" value="Homeodomain-like"/>
    <property type="match status" value="1"/>
</dbReference>
<feature type="domain" description="HTH tetR-type" evidence="5">
    <location>
        <begin position="6"/>
        <end position="66"/>
    </location>
</feature>
<evidence type="ECO:0000256" key="3">
    <source>
        <dbReference type="ARBA" id="ARBA00023163"/>
    </source>
</evidence>
<dbReference type="Proteomes" id="UP000433101">
    <property type="component" value="Unassembled WGS sequence"/>
</dbReference>
<dbReference type="PROSITE" id="PS50977">
    <property type="entry name" value="HTH_TETR_2"/>
    <property type="match status" value="1"/>
</dbReference>
<evidence type="ECO:0000259" key="5">
    <source>
        <dbReference type="PROSITE" id="PS50977"/>
    </source>
</evidence>
<dbReference type="Pfam" id="PF16925">
    <property type="entry name" value="TetR_C_13"/>
    <property type="match status" value="1"/>
</dbReference>
<dbReference type="Pfam" id="PF00440">
    <property type="entry name" value="TetR_N"/>
    <property type="match status" value="1"/>
</dbReference>
<dbReference type="AlphaFoldDB" id="A0A7X3LVR4"/>
<dbReference type="SUPFAM" id="SSF48498">
    <property type="entry name" value="Tetracyclin repressor-like, C-terminal domain"/>
    <property type="match status" value="1"/>
</dbReference>
<keyword evidence="2 4" id="KW-0238">DNA-binding</keyword>
<accession>A0A7X3LVR4</accession>
<gene>
    <name evidence="6" type="ORF">GR183_13620</name>
</gene>
<evidence type="ECO:0000256" key="4">
    <source>
        <dbReference type="PROSITE-ProRule" id="PRU00335"/>
    </source>
</evidence>
<evidence type="ECO:0000256" key="2">
    <source>
        <dbReference type="ARBA" id="ARBA00023125"/>
    </source>
</evidence>
<protein>
    <submittedName>
        <fullName evidence="6">TetR family transcriptional regulator</fullName>
    </submittedName>
</protein>
<keyword evidence="7" id="KW-1185">Reference proteome</keyword>
<dbReference type="InterPro" id="IPR009057">
    <property type="entry name" value="Homeodomain-like_sf"/>
</dbReference>
<dbReference type="Gene3D" id="1.10.10.60">
    <property type="entry name" value="Homeodomain-like"/>
    <property type="match status" value="1"/>
</dbReference>
<dbReference type="EMBL" id="WUMV01000006">
    <property type="protein sequence ID" value="MXN65947.1"/>
    <property type="molecule type" value="Genomic_DNA"/>
</dbReference>
<feature type="DNA-binding region" description="H-T-H motif" evidence="4">
    <location>
        <begin position="29"/>
        <end position="48"/>
    </location>
</feature>
<evidence type="ECO:0000313" key="7">
    <source>
        <dbReference type="Proteomes" id="UP000433101"/>
    </source>
</evidence>
<dbReference type="Gene3D" id="1.10.357.10">
    <property type="entry name" value="Tetracycline Repressor, domain 2"/>
    <property type="match status" value="1"/>
</dbReference>
<reference evidence="6 7" key="1">
    <citation type="submission" date="2019-12" db="EMBL/GenBank/DDBJ databases">
        <authorList>
            <person name="Li M."/>
        </authorList>
    </citation>
    <scope>NUCLEOTIDE SEQUENCE [LARGE SCALE GENOMIC DNA]</scope>
    <source>
        <strain evidence="6 7">GBMRC 2046</strain>
    </source>
</reference>
<dbReference type="PANTHER" id="PTHR47506">
    <property type="entry name" value="TRANSCRIPTIONAL REGULATORY PROTEIN"/>
    <property type="match status" value="1"/>
</dbReference>
<evidence type="ECO:0000313" key="6">
    <source>
        <dbReference type="EMBL" id="MXN65947.1"/>
    </source>
</evidence>
<comment type="caution">
    <text evidence="6">The sequence shown here is derived from an EMBL/GenBank/DDBJ whole genome shotgun (WGS) entry which is preliminary data.</text>
</comment>
<evidence type="ECO:0000256" key="1">
    <source>
        <dbReference type="ARBA" id="ARBA00023015"/>
    </source>
</evidence>
<dbReference type="InterPro" id="IPR036271">
    <property type="entry name" value="Tet_transcr_reg_TetR-rel_C_sf"/>
</dbReference>
<organism evidence="6 7">
    <name type="scientific">Stappia sediminis</name>
    <dbReference type="NCBI Taxonomy" id="2692190"/>
    <lineage>
        <taxon>Bacteria</taxon>
        <taxon>Pseudomonadati</taxon>
        <taxon>Pseudomonadota</taxon>
        <taxon>Alphaproteobacteria</taxon>
        <taxon>Hyphomicrobiales</taxon>
        <taxon>Stappiaceae</taxon>
        <taxon>Stappia</taxon>
    </lineage>
</organism>
<keyword evidence="3" id="KW-0804">Transcription</keyword>
<dbReference type="InterPro" id="IPR011075">
    <property type="entry name" value="TetR_C"/>
</dbReference>
<dbReference type="GO" id="GO:0003677">
    <property type="term" value="F:DNA binding"/>
    <property type="evidence" value="ECO:0007669"/>
    <property type="project" value="UniProtKB-UniRule"/>
</dbReference>
<dbReference type="RefSeq" id="WP_160776183.1">
    <property type="nucleotide sequence ID" value="NZ_WUMV01000006.1"/>
</dbReference>
<proteinExistence type="predicted"/>
<name>A0A7X3LVR4_9HYPH</name>